<evidence type="ECO:0000313" key="2">
    <source>
        <dbReference type="Proteomes" id="UP000070263"/>
    </source>
</evidence>
<dbReference type="Gene3D" id="3.20.20.70">
    <property type="entry name" value="Aldolase class I"/>
    <property type="match status" value="1"/>
</dbReference>
<reference evidence="1 2" key="1">
    <citation type="journal article" date="2016" name="Sci. Rep.">
        <title>Metabolic traits of an uncultured archaeal lineage -MSBL1- from brine pools of the Red Sea.</title>
        <authorList>
            <person name="Mwirichia R."/>
            <person name="Alam I."/>
            <person name="Rashid M."/>
            <person name="Vinu M."/>
            <person name="Ba-Alawi W."/>
            <person name="Anthony Kamau A."/>
            <person name="Kamanda Ngugi D."/>
            <person name="Goker M."/>
            <person name="Klenk H.P."/>
            <person name="Bajic V."/>
            <person name="Stingl U."/>
        </authorList>
    </citation>
    <scope>NUCLEOTIDE SEQUENCE [LARGE SCALE GENOMIC DNA]</scope>
    <source>
        <strain evidence="1">SCGC-AAA382A20</strain>
    </source>
</reference>
<dbReference type="SUPFAM" id="SSF51569">
    <property type="entry name" value="Aldolase"/>
    <property type="match status" value="1"/>
</dbReference>
<accession>A0A133VFW1</accession>
<dbReference type="Proteomes" id="UP000070263">
    <property type="component" value="Unassembled WGS sequence"/>
</dbReference>
<dbReference type="InterPro" id="IPR013785">
    <property type="entry name" value="Aldolase_TIM"/>
</dbReference>
<organism evidence="1 2">
    <name type="scientific">candidate division MSBL1 archaeon SCGC-AAA382A20</name>
    <dbReference type="NCBI Taxonomy" id="1698280"/>
    <lineage>
        <taxon>Archaea</taxon>
        <taxon>Methanobacteriati</taxon>
        <taxon>Methanobacteriota</taxon>
        <taxon>candidate division MSBL1</taxon>
    </lineage>
</organism>
<gene>
    <name evidence="1" type="ORF">AKJ51_05135</name>
</gene>
<dbReference type="AlphaFoldDB" id="A0A133VFW1"/>
<proteinExistence type="predicted"/>
<name>A0A133VFW1_9EURY</name>
<protein>
    <submittedName>
        <fullName evidence="1">Uncharacterized protein</fullName>
    </submittedName>
</protein>
<sequence length="149" mass="17409">MESGTVKKIAEHENVWGIKCSHDPAYVRELHDFFEGDDNFHVISAQVDLMDVFYRYGIKRHLDGIFCLFPEWIGELKECIDRDDWRSAASIQKRITPCRNKYIELGDSSAFTYCMNRLGYEGDFTPDYSDLDPKTEKSAEKLLTKYDFV</sequence>
<evidence type="ECO:0000313" key="1">
    <source>
        <dbReference type="EMBL" id="KXB05336.1"/>
    </source>
</evidence>
<comment type="caution">
    <text evidence="1">The sequence shown here is derived from an EMBL/GenBank/DDBJ whole genome shotgun (WGS) entry which is preliminary data.</text>
</comment>
<keyword evidence="2" id="KW-1185">Reference proteome</keyword>
<dbReference type="EMBL" id="LHYE01000101">
    <property type="protein sequence ID" value="KXB05336.1"/>
    <property type="molecule type" value="Genomic_DNA"/>
</dbReference>